<dbReference type="SUPFAM" id="SSF53328">
    <property type="entry name" value="Formyltransferase"/>
    <property type="match status" value="1"/>
</dbReference>
<dbReference type="InterPro" id="IPR037022">
    <property type="entry name" value="Formyl_trans_C_sf"/>
</dbReference>
<accession>A0ABN4HQR3</accession>
<comment type="catalytic activity">
    <reaction evidence="7 8">
        <text>L-methionyl-tRNA(fMet) + (6R)-10-formyltetrahydrofolate = N-formyl-L-methionyl-tRNA(fMet) + (6S)-5,6,7,8-tetrahydrofolate + H(+)</text>
        <dbReference type="Rhea" id="RHEA:24380"/>
        <dbReference type="Rhea" id="RHEA-COMP:9952"/>
        <dbReference type="Rhea" id="RHEA-COMP:9953"/>
        <dbReference type="ChEBI" id="CHEBI:15378"/>
        <dbReference type="ChEBI" id="CHEBI:57453"/>
        <dbReference type="ChEBI" id="CHEBI:78530"/>
        <dbReference type="ChEBI" id="CHEBI:78844"/>
        <dbReference type="ChEBI" id="CHEBI:195366"/>
        <dbReference type="EC" id="2.1.2.9"/>
    </reaction>
</comment>
<reference evidence="11 12" key="1">
    <citation type="journal article" date="2015" name="Genome Biol. Evol.">
        <title>Distinctive Genome Reduction Rates Revealed by Genomic Analyses of Two Coxiella-Like Endosymbionts in Ticks.</title>
        <authorList>
            <person name="Gottlieb Y."/>
            <person name="Lalzar I."/>
            <person name="Klasson L."/>
        </authorList>
    </citation>
    <scope>NUCLEOTIDE SEQUENCE [LARGE SCALE GENOMIC DNA]</scope>
    <source>
        <strain evidence="11 12">CRt</strain>
    </source>
</reference>
<feature type="domain" description="Formyl transferase C-terminal" evidence="10">
    <location>
        <begin position="204"/>
        <end position="301"/>
    </location>
</feature>
<dbReference type="Pfam" id="PF02911">
    <property type="entry name" value="Formyl_trans_C"/>
    <property type="match status" value="1"/>
</dbReference>
<dbReference type="Gene3D" id="3.40.50.170">
    <property type="entry name" value="Formyl transferase, N-terminal domain"/>
    <property type="match status" value="1"/>
</dbReference>
<evidence type="ECO:0000256" key="5">
    <source>
        <dbReference type="ARBA" id="ARBA00022679"/>
    </source>
</evidence>
<dbReference type="EMBL" id="CP011126">
    <property type="protein sequence ID" value="AKQ34007.1"/>
    <property type="molecule type" value="Genomic_DNA"/>
</dbReference>
<evidence type="ECO:0000256" key="4">
    <source>
        <dbReference type="ARBA" id="ARBA00016014"/>
    </source>
</evidence>
<evidence type="ECO:0000313" key="12">
    <source>
        <dbReference type="Proteomes" id="UP000063965"/>
    </source>
</evidence>
<dbReference type="RefSeq" id="WP_048875688.1">
    <property type="nucleotide sequence ID" value="NZ_CP011126.1"/>
</dbReference>
<gene>
    <name evidence="8 11" type="primary">fmt</name>
    <name evidence="11" type="ORF">CleRT_15270</name>
</gene>
<evidence type="ECO:0000256" key="8">
    <source>
        <dbReference type="HAMAP-Rule" id="MF_00182"/>
    </source>
</evidence>
<dbReference type="InterPro" id="IPR041711">
    <property type="entry name" value="Met-tRNA-FMT_N"/>
</dbReference>
<sequence length="313" mass="34648">MSLNVIFAGTPQFSVPTLRALIKSKHQVIAVYTQPDRPAGRGRKMTESPVKTLALSQKITVRQPLSLRGEEEQKIIALKADIMVVVAYGLLLPRSVLVAHRLGGINVHASLLPRWRGAAPIQHAILAGDQETGVTIMQMDEGLDTGDILTQKSCPIGEEDTAGGLYERLSSLGADLLIETLDKIESRTIHAKKQDASRATYALKIQKKNTELNWYQPAVNLGRKVRAFNPAPVTFTYFKHQPIRIWQAEVLAGKTQLRAGSLILLDKNRLDVATGDGVLRLHQLQFPGKRIQSARDFINAYRKELIPGETIWG</sequence>
<dbReference type="InterPro" id="IPR005793">
    <property type="entry name" value="Formyl_trans_C"/>
</dbReference>
<keyword evidence="5 8" id="KW-0808">Transferase</keyword>
<proteinExistence type="inferred from homology"/>
<name>A0ABN4HQR3_9COXI</name>
<evidence type="ECO:0000256" key="6">
    <source>
        <dbReference type="ARBA" id="ARBA00022917"/>
    </source>
</evidence>
<evidence type="ECO:0000256" key="3">
    <source>
        <dbReference type="ARBA" id="ARBA00012261"/>
    </source>
</evidence>
<dbReference type="CDD" id="cd08646">
    <property type="entry name" value="FMT_core_Met-tRNA-FMT_N"/>
    <property type="match status" value="1"/>
</dbReference>
<dbReference type="PROSITE" id="PS00373">
    <property type="entry name" value="GART"/>
    <property type="match status" value="1"/>
</dbReference>
<organism evidence="11 12">
    <name type="scientific">Candidatus Coxiella mudrowiae</name>
    <dbReference type="NCBI Taxonomy" id="2054173"/>
    <lineage>
        <taxon>Bacteria</taxon>
        <taxon>Pseudomonadati</taxon>
        <taxon>Pseudomonadota</taxon>
        <taxon>Gammaproteobacteria</taxon>
        <taxon>Legionellales</taxon>
        <taxon>Coxiellaceae</taxon>
        <taxon>Coxiella</taxon>
    </lineage>
</organism>
<comment type="similarity">
    <text evidence="2 8">Belongs to the Fmt family.</text>
</comment>
<feature type="domain" description="Formyl transferase N-terminal" evidence="9">
    <location>
        <begin position="5"/>
        <end position="181"/>
    </location>
</feature>
<protein>
    <recommendedName>
        <fullName evidence="4 8">Methionyl-tRNA formyltransferase</fullName>
        <ecNumber evidence="3 8">2.1.2.9</ecNumber>
    </recommendedName>
</protein>
<keyword evidence="12" id="KW-1185">Reference proteome</keyword>
<dbReference type="InterPro" id="IPR002376">
    <property type="entry name" value="Formyl_transf_N"/>
</dbReference>
<evidence type="ECO:0000256" key="7">
    <source>
        <dbReference type="ARBA" id="ARBA00048558"/>
    </source>
</evidence>
<keyword evidence="6 8" id="KW-0648">Protein biosynthesis</keyword>
<feature type="binding site" evidence="8">
    <location>
        <begin position="110"/>
        <end position="113"/>
    </location>
    <ligand>
        <name>(6S)-5,6,7,8-tetrahydrofolate</name>
        <dbReference type="ChEBI" id="CHEBI:57453"/>
    </ligand>
</feature>
<dbReference type="NCBIfam" id="TIGR00460">
    <property type="entry name" value="fmt"/>
    <property type="match status" value="1"/>
</dbReference>
<evidence type="ECO:0000313" key="11">
    <source>
        <dbReference type="EMBL" id="AKQ34007.1"/>
    </source>
</evidence>
<evidence type="ECO:0000256" key="2">
    <source>
        <dbReference type="ARBA" id="ARBA00010699"/>
    </source>
</evidence>
<dbReference type="PANTHER" id="PTHR11138">
    <property type="entry name" value="METHIONYL-TRNA FORMYLTRANSFERASE"/>
    <property type="match status" value="1"/>
</dbReference>
<dbReference type="InterPro" id="IPR001555">
    <property type="entry name" value="GART_AS"/>
</dbReference>
<dbReference type="Pfam" id="PF00551">
    <property type="entry name" value="Formyl_trans_N"/>
    <property type="match status" value="1"/>
</dbReference>
<evidence type="ECO:0000256" key="1">
    <source>
        <dbReference type="ARBA" id="ARBA00002606"/>
    </source>
</evidence>
<evidence type="ECO:0000259" key="9">
    <source>
        <dbReference type="Pfam" id="PF00551"/>
    </source>
</evidence>
<dbReference type="InterPro" id="IPR036477">
    <property type="entry name" value="Formyl_transf_N_sf"/>
</dbReference>
<dbReference type="PANTHER" id="PTHR11138:SF5">
    <property type="entry name" value="METHIONYL-TRNA FORMYLTRANSFERASE, MITOCHONDRIAL"/>
    <property type="match status" value="1"/>
</dbReference>
<dbReference type="Gene3D" id="3.10.25.10">
    <property type="entry name" value="Formyl transferase, C-terminal domain"/>
    <property type="match status" value="1"/>
</dbReference>
<dbReference type="InterPro" id="IPR011034">
    <property type="entry name" value="Formyl_transferase-like_C_sf"/>
</dbReference>
<dbReference type="CDD" id="cd08704">
    <property type="entry name" value="Met_tRNA_FMT_C"/>
    <property type="match status" value="1"/>
</dbReference>
<evidence type="ECO:0000259" key="10">
    <source>
        <dbReference type="Pfam" id="PF02911"/>
    </source>
</evidence>
<dbReference type="Proteomes" id="UP000063965">
    <property type="component" value="Chromosome"/>
</dbReference>
<dbReference type="InterPro" id="IPR044135">
    <property type="entry name" value="Met-tRNA-FMT_C"/>
</dbReference>
<dbReference type="SUPFAM" id="SSF50486">
    <property type="entry name" value="FMT C-terminal domain-like"/>
    <property type="match status" value="1"/>
</dbReference>
<dbReference type="EC" id="2.1.2.9" evidence="3 8"/>
<dbReference type="HAMAP" id="MF_00182">
    <property type="entry name" value="Formyl_trans"/>
    <property type="match status" value="1"/>
</dbReference>
<dbReference type="InterPro" id="IPR005794">
    <property type="entry name" value="Fmt"/>
</dbReference>
<comment type="function">
    <text evidence="1 8">Attaches a formyl group to the free amino group of methionyl-tRNA(fMet). The formyl group appears to play a dual role in the initiator identity of N-formylmethionyl-tRNA by promoting its recognition by IF2 and preventing the misappropriation of this tRNA by the elongation apparatus.</text>
</comment>